<name>A0A8S5RZB4_9CAUD</name>
<reference evidence="1" key="1">
    <citation type="journal article" date="2021" name="Proc. Natl. Acad. Sci. U.S.A.">
        <title>A Catalog of Tens of Thousands of Viruses from Human Metagenomes Reveals Hidden Associations with Chronic Diseases.</title>
        <authorList>
            <person name="Tisza M.J."/>
            <person name="Buck C.B."/>
        </authorList>
    </citation>
    <scope>NUCLEOTIDE SEQUENCE</scope>
    <source>
        <strain evidence="1">CtNQV2</strain>
    </source>
</reference>
<sequence length="124" mass="14503">MNIDEVKEYFKLDGYVIISLKELCSNIKKLDYIFKGNFVMSNNFNRLLYVSIKKGLSNYDVLTEVSYNDVLLNYATKNFSNNGLIIGNIFDDEKTLIDTLINYVGSDEDTIFMIRIKDLEKFFY</sequence>
<dbReference type="EMBL" id="BK032510">
    <property type="protein sequence ID" value="DAF44009.1"/>
    <property type="molecule type" value="Genomic_DNA"/>
</dbReference>
<proteinExistence type="predicted"/>
<evidence type="ECO:0000313" key="1">
    <source>
        <dbReference type="EMBL" id="DAF44009.1"/>
    </source>
</evidence>
<accession>A0A8S5RZB4</accession>
<protein>
    <submittedName>
        <fullName evidence="1">Uncharacterized protein</fullName>
    </submittedName>
</protein>
<organism evidence="1">
    <name type="scientific">Myoviridae sp. ctNQV2</name>
    <dbReference type="NCBI Taxonomy" id="2827683"/>
    <lineage>
        <taxon>Viruses</taxon>
        <taxon>Duplodnaviria</taxon>
        <taxon>Heunggongvirae</taxon>
        <taxon>Uroviricota</taxon>
        <taxon>Caudoviricetes</taxon>
    </lineage>
</organism>